<feature type="region of interest" description="Disordered" evidence="1">
    <location>
        <begin position="480"/>
        <end position="526"/>
    </location>
</feature>
<evidence type="ECO:0000313" key="2">
    <source>
        <dbReference type="EMBL" id="KZV37023.1"/>
    </source>
</evidence>
<keyword evidence="3" id="KW-1185">Reference proteome</keyword>
<reference evidence="2 3" key="1">
    <citation type="journal article" date="2015" name="Proc. Natl. Acad. Sci. U.S.A.">
        <title>The resurrection genome of Boea hygrometrica: A blueprint for survival of dehydration.</title>
        <authorList>
            <person name="Xiao L."/>
            <person name="Yang G."/>
            <person name="Zhang L."/>
            <person name="Yang X."/>
            <person name="Zhao S."/>
            <person name="Ji Z."/>
            <person name="Zhou Q."/>
            <person name="Hu M."/>
            <person name="Wang Y."/>
            <person name="Chen M."/>
            <person name="Xu Y."/>
            <person name="Jin H."/>
            <person name="Xiao X."/>
            <person name="Hu G."/>
            <person name="Bao F."/>
            <person name="Hu Y."/>
            <person name="Wan P."/>
            <person name="Li L."/>
            <person name="Deng X."/>
            <person name="Kuang T."/>
            <person name="Xiang C."/>
            <person name="Zhu J.K."/>
            <person name="Oliver M.J."/>
            <person name="He Y."/>
        </authorList>
    </citation>
    <scope>NUCLEOTIDE SEQUENCE [LARGE SCALE GENOMIC DNA]</scope>
    <source>
        <strain evidence="3">cv. XS01</strain>
    </source>
</reference>
<evidence type="ECO:0000313" key="3">
    <source>
        <dbReference type="Proteomes" id="UP000250235"/>
    </source>
</evidence>
<accession>A0A2Z7BQZ4</accession>
<feature type="region of interest" description="Disordered" evidence="1">
    <location>
        <begin position="298"/>
        <end position="321"/>
    </location>
</feature>
<sequence>MDWYTASLPQIADNSKGKKPLEEPDTIKGHPAQEMFSLICADINFLVQIREKVIEDMSSFFHSFSLRSLKSMQSVSDLADKEEPMLAWAETDSLETAVKGRMYIVAKYREMLLQNFLEARHKNFVSGQPTTAIYLQVLEFLLAAHRNALETLLKQKREHQLEWERSCSAKLFEGTKVDHGAVIVISNTNTRSTCWIRRLLKTDGSWKVVEDSDRWIPMYRKTISCEKHQPSVADFAPICMFIEPVKYLDSRPLILVGTRNFCRAIVVKGTIVDLEVDPTEFVGFFRRHPDPIPIQFSLDSSSSCSSQPNPNSSSTSSSSESKMDFIVDIPHNEKTSGAQIPTADIPQIEQASVNQISLEQLQTNDNIYNLKTNLSSRIYDLEIAFAGANTRQEQVFRGLINNARQEVQLQKAALWLAMIEFRREVQTQLAVLPQDPNDLRTQTQEFKTLQADLNVFFQETWTGIDHVSSKLSEIVPYINRGGDAKKGESSRGPQPPPDDRSRPGYGGTRPTGGGSRSESQRKIGGS</sequence>
<dbReference type="AlphaFoldDB" id="A0A2Z7BQZ4"/>
<feature type="compositionally biased region" description="Low complexity" evidence="1">
    <location>
        <begin position="298"/>
        <end position="320"/>
    </location>
</feature>
<feature type="compositionally biased region" description="Gly residues" evidence="1">
    <location>
        <begin position="504"/>
        <end position="515"/>
    </location>
</feature>
<name>A0A2Z7BQZ4_9LAMI</name>
<organism evidence="2 3">
    <name type="scientific">Dorcoceras hygrometricum</name>
    <dbReference type="NCBI Taxonomy" id="472368"/>
    <lineage>
        <taxon>Eukaryota</taxon>
        <taxon>Viridiplantae</taxon>
        <taxon>Streptophyta</taxon>
        <taxon>Embryophyta</taxon>
        <taxon>Tracheophyta</taxon>
        <taxon>Spermatophyta</taxon>
        <taxon>Magnoliopsida</taxon>
        <taxon>eudicotyledons</taxon>
        <taxon>Gunneridae</taxon>
        <taxon>Pentapetalae</taxon>
        <taxon>asterids</taxon>
        <taxon>lamiids</taxon>
        <taxon>Lamiales</taxon>
        <taxon>Gesneriaceae</taxon>
        <taxon>Didymocarpoideae</taxon>
        <taxon>Trichosporeae</taxon>
        <taxon>Loxocarpinae</taxon>
        <taxon>Dorcoceras</taxon>
    </lineage>
</organism>
<dbReference type="Proteomes" id="UP000250235">
    <property type="component" value="Unassembled WGS sequence"/>
</dbReference>
<dbReference type="EMBL" id="KV003167">
    <property type="protein sequence ID" value="KZV37023.1"/>
    <property type="molecule type" value="Genomic_DNA"/>
</dbReference>
<gene>
    <name evidence="2" type="ORF">F511_13754</name>
</gene>
<evidence type="ECO:0000256" key="1">
    <source>
        <dbReference type="SAM" id="MobiDB-lite"/>
    </source>
</evidence>
<protein>
    <submittedName>
        <fullName evidence="2">Uncharacterized protein</fullName>
    </submittedName>
</protein>
<proteinExistence type="predicted"/>